<evidence type="ECO:0000313" key="2">
    <source>
        <dbReference type="EMBL" id="KAF6102116.1"/>
    </source>
</evidence>
<feature type="compositionally biased region" description="Polar residues" evidence="1">
    <location>
        <begin position="138"/>
        <end position="150"/>
    </location>
</feature>
<evidence type="ECO:0000313" key="3">
    <source>
        <dbReference type="Proteomes" id="UP000664940"/>
    </source>
</evidence>
<dbReference type="EMBL" id="JABVXQ010000006">
    <property type="protein sequence ID" value="KAF6102116.1"/>
    <property type="molecule type" value="Genomic_DNA"/>
</dbReference>
<dbReference type="AlphaFoldDB" id="A0A834E339"/>
<dbReference type="Proteomes" id="UP000664940">
    <property type="component" value="Unassembled WGS sequence"/>
</dbReference>
<feature type="region of interest" description="Disordered" evidence="1">
    <location>
        <begin position="114"/>
        <end position="152"/>
    </location>
</feature>
<gene>
    <name evidence="2" type="ORF">HJG60_000928</name>
</gene>
<name>A0A834E339_9CHIR</name>
<proteinExistence type="predicted"/>
<protein>
    <submittedName>
        <fullName evidence="2">Rho guanine nucleotide exchange factor 12</fullName>
    </submittedName>
</protein>
<comment type="caution">
    <text evidence="2">The sequence shown here is derived from an EMBL/GenBank/DDBJ whole genome shotgun (WGS) entry which is preliminary data.</text>
</comment>
<sequence length="232" mass="25740">MPFRTGTGDISACYSLRASTESYVPRDSVLLAFQDSQASNILVMDHMIMTPEIPPAEPEGGLDESEEHFFDAHEVHSDDNPLEGDGAIKMEEKDANLHISGNYLILDGYETVQESSTDEEVTSSLPPQPMKGLPFVDSTHQPQHSLQNALSDGAVSPFTPEFVVQQCWGAVEHSCYEIQSPSACADSERQIMEYIHKIEADLEHLKRVEESYTILWQRLAGSALTDNHSDKS</sequence>
<reference evidence="2 3" key="1">
    <citation type="journal article" date="2020" name="Nature">
        <title>Six reference-quality genomes reveal evolution of bat adaptations.</title>
        <authorList>
            <person name="Jebb D."/>
            <person name="Huang Z."/>
            <person name="Pippel M."/>
            <person name="Hughes G.M."/>
            <person name="Lavrichenko K."/>
            <person name="Devanna P."/>
            <person name="Winkler S."/>
            <person name="Jermiin L.S."/>
            <person name="Skirmuntt E.C."/>
            <person name="Katzourakis A."/>
            <person name="Burkitt-Gray L."/>
            <person name="Ray D.A."/>
            <person name="Sullivan K.A.M."/>
            <person name="Roscito J.G."/>
            <person name="Kirilenko B.M."/>
            <person name="Davalos L.M."/>
            <person name="Corthals A.P."/>
            <person name="Power M.L."/>
            <person name="Jones G."/>
            <person name="Ransome R.D."/>
            <person name="Dechmann D.K.N."/>
            <person name="Locatelli A.G."/>
            <person name="Puechmaille S.J."/>
            <person name="Fedrigo O."/>
            <person name="Jarvis E.D."/>
            <person name="Hiller M."/>
            <person name="Vernes S.C."/>
            <person name="Myers E.W."/>
            <person name="Teeling E.C."/>
        </authorList>
    </citation>
    <scope>NUCLEOTIDE SEQUENCE [LARGE SCALE GENOMIC DNA]</scope>
    <source>
        <strain evidence="2">Bat1K_MPI-CBG_1</strain>
    </source>
</reference>
<accession>A0A834E339</accession>
<organism evidence="2 3">
    <name type="scientific">Phyllostomus discolor</name>
    <name type="common">pale spear-nosed bat</name>
    <dbReference type="NCBI Taxonomy" id="89673"/>
    <lineage>
        <taxon>Eukaryota</taxon>
        <taxon>Metazoa</taxon>
        <taxon>Chordata</taxon>
        <taxon>Craniata</taxon>
        <taxon>Vertebrata</taxon>
        <taxon>Euteleostomi</taxon>
        <taxon>Mammalia</taxon>
        <taxon>Eutheria</taxon>
        <taxon>Laurasiatheria</taxon>
        <taxon>Chiroptera</taxon>
        <taxon>Yangochiroptera</taxon>
        <taxon>Phyllostomidae</taxon>
        <taxon>Phyllostominae</taxon>
        <taxon>Phyllostomus</taxon>
    </lineage>
</organism>
<evidence type="ECO:0000256" key="1">
    <source>
        <dbReference type="SAM" id="MobiDB-lite"/>
    </source>
</evidence>